<dbReference type="InterPro" id="IPR016181">
    <property type="entry name" value="Acyl_CoA_acyltransferase"/>
</dbReference>
<dbReference type="PANTHER" id="PTHR43792">
    <property type="entry name" value="GNAT FAMILY, PUTATIVE (AFU_ORTHOLOGUE AFUA_3G00765)-RELATED-RELATED"/>
    <property type="match status" value="1"/>
</dbReference>
<keyword evidence="3" id="KW-1185">Reference proteome</keyword>
<evidence type="ECO:0000313" key="2">
    <source>
        <dbReference type="EMBL" id="MBK5898707.1"/>
    </source>
</evidence>
<feature type="domain" description="N-acetyltransferase" evidence="1">
    <location>
        <begin position="177"/>
        <end position="329"/>
    </location>
</feature>
<sequence>MILETERLILRPWEESDAEECYKYAKDPRVGPAAGWPVHTSEENSRQIIRDVLMAPETYAIVLKDTGLPIGSIGFHHNDLAEKDDEAELGYWLGVDYWGQGLVPEAGRELLRHAFEDLNLVRIWCGYYDGNEKSKRVQEKLGFKYQWATEDVPVPLLGEIRNGHVSLLTKEEWENLITLYTPSLEELWFRQKMMADTETMSYNHAWGGTIPFPKEEWPGWYDFWIVNHEGKRYFRYLKDNAGHFIGEIAYHYDSNRNLYIADVIVYAPYRKKGYGSIGLDLLCSAAKQNSIKLLYDDIAIDNPAVTVFLKNGFIEEYRTSEIIMLKKEL</sequence>
<dbReference type="RefSeq" id="WP_208430108.1">
    <property type="nucleotide sequence ID" value="NZ_JAEPRJ010000001.1"/>
</dbReference>
<reference evidence="2 3" key="1">
    <citation type="submission" date="2021-01" db="EMBL/GenBank/DDBJ databases">
        <title>Isolation and description of Catonella massiliensis sp. nov., a novel Catonella species, isolated from a stable periodontitis subject.</title>
        <authorList>
            <person name="Antezack A."/>
            <person name="Boxberger M."/>
            <person name="La Scola B."/>
            <person name="Monnet-Corti V."/>
        </authorList>
    </citation>
    <scope>NUCLEOTIDE SEQUENCE [LARGE SCALE GENOMIC DNA]</scope>
    <source>
        <strain evidence="2 3">Marseille-Q4567</strain>
    </source>
</reference>
<evidence type="ECO:0000313" key="3">
    <source>
        <dbReference type="Proteomes" id="UP000604730"/>
    </source>
</evidence>
<dbReference type="SUPFAM" id="SSF55729">
    <property type="entry name" value="Acyl-CoA N-acyltransferases (Nat)"/>
    <property type="match status" value="2"/>
</dbReference>
<protein>
    <submittedName>
        <fullName evidence="2">GNAT family N-acetyltransferase</fullName>
    </submittedName>
</protein>
<dbReference type="EMBL" id="JAEPRJ010000001">
    <property type="protein sequence ID" value="MBK5898707.1"/>
    <property type="molecule type" value="Genomic_DNA"/>
</dbReference>
<dbReference type="Gene3D" id="3.40.630.30">
    <property type="match status" value="2"/>
</dbReference>
<accession>A0ABS1J3H8</accession>
<dbReference type="PROSITE" id="PS51186">
    <property type="entry name" value="GNAT"/>
    <property type="match status" value="2"/>
</dbReference>
<evidence type="ECO:0000259" key="1">
    <source>
        <dbReference type="PROSITE" id="PS51186"/>
    </source>
</evidence>
<comment type="caution">
    <text evidence="2">The sequence shown here is derived from an EMBL/GenBank/DDBJ whole genome shotgun (WGS) entry which is preliminary data.</text>
</comment>
<dbReference type="InterPro" id="IPR051531">
    <property type="entry name" value="N-acetyltransferase"/>
</dbReference>
<gene>
    <name evidence="2" type="ORF">JJN12_13140</name>
</gene>
<organism evidence="2 3">
    <name type="scientific">Catonella massiliensis</name>
    <dbReference type="NCBI Taxonomy" id="2799636"/>
    <lineage>
        <taxon>Bacteria</taxon>
        <taxon>Bacillati</taxon>
        <taxon>Bacillota</taxon>
        <taxon>Clostridia</taxon>
        <taxon>Lachnospirales</taxon>
        <taxon>Lachnospiraceae</taxon>
        <taxon>Catonella</taxon>
    </lineage>
</organism>
<proteinExistence type="predicted"/>
<dbReference type="Proteomes" id="UP000604730">
    <property type="component" value="Unassembled WGS sequence"/>
</dbReference>
<dbReference type="Pfam" id="PF00583">
    <property type="entry name" value="Acetyltransf_1"/>
    <property type="match status" value="1"/>
</dbReference>
<name>A0ABS1J3H8_9FIRM</name>
<dbReference type="InterPro" id="IPR000182">
    <property type="entry name" value="GNAT_dom"/>
</dbReference>
<feature type="domain" description="N-acetyltransferase" evidence="1">
    <location>
        <begin position="8"/>
        <end position="172"/>
    </location>
</feature>
<dbReference type="Pfam" id="PF13302">
    <property type="entry name" value="Acetyltransf_3"/>
    <property type="match status" value="1"/>
</dbReference>